<evidence type="ECO:0000313" key="3">
    <source>
        <dbReference type="Proteomes" id="UP001382455"/>
    </source>
</evidence>
<keyword evidence="1" id="KW-1133">Transmembrane helix</keyword>
<comment type="caution">
    <text evidence="2">The sequence shown here is derived from an EMBL/GenBank/DDBJ whole genome shotgun (WGS) entry which is preliminary data.</text>
</comment>
<keyword evidence="1" id="KW-0472">Membrane</keyword>
<dbReference type="Proteomes" id="UP001382455">
    <property type="component" value="Unassembled WGS sequence"/>
</dbReference>
<keyword evidence="3" id="KW-1185">Reference proteome</keyword>
<evidence type="ECO:0000256" key="1">
    <source>
        <dbReference type="SAM" id="Phobius"/>
    </source>
</evidence>
<organism evidence="2 3">
    <name type="scientific">Pseudoalteromonas spongiae</name>
    <dbReference type="NCBI Taxonomy" id="298657"/>
    <lineage>
        <taxon>Bacteria</taxon>
        <taxon>Pseudomonadati</taxon>
        <taxon>Pseudomonadota</taxon>
        <taxon>Gammaproteobacteria</taxon>
        <taxon>Alteromonadales</taxon>
        <taxon>Pseudoalteromonadaceae</taxon>
        <taxon>Pseudoalteromonas</taxon>
    </lineage>
</organism>
<accession>A0ABU8EY46</accession>
<feature type="transmembrane region" description="Helical" evidence="1">
    <location>
        <begin position="12"/>
        <end position="28"/>
    </location>
</feature>
<proteinExistence type="predicted"/>
<sequence length="216" mass="24206">MSDIILLIENNAHIALSLIIVLIFIILFKQHQQKENAVTDNIAGHAHLKLFEITANQLLVFQTLLGEMIFRHKSEIAEKLDAASKAFLEDTNAAVELNNPNKELQLKKDFQALISNTRQTVQDDQLKISLAVKQIEMLASNDLALCVLNIQSKVAAMLLHTDAYLNHLSSIAESPFDSRLQTKLALSNDDQTVLLALIDELNAQFKQEKKRLLASK</sequence>
<dbReference type="RefSeq" id="WP_336436786.1">
    <property type="nucleotide sequence ID" value="NZ_JBAWKS010000002.1"/>
</dbReference>
<evidence type="ECO:0000313" key="2">
    <source>
        <dbReference type="EMBL" id="MEI4551896.1"/>
    </source>
</evidence>
<evidence type="ECO:0008006" key="4">
    <source>
        <dbReference type="Google" id="ProtNLM"/>
    </source>
</evidence>
<keyword evidence="1" id="KW-0812">Transmembrane</keyword>
<gene>
    <name evidence="2" type="ORF">WAE96_19625</name>
</gene>
<dbReference type="EMBL" id="JBAWKS010000002">
    <property type="protein sequence ID" value="MEI4551896.1"/>
    <property type="molecule type" value="Genomic_DNA"/>
</dbReference>
<reference evidence="2 3" key="1">
    <citation type="submission" date="2023-12" db="EMBL/GenBank/DDBJ databases">
        <title>Friends and Foes: Symbiotic and Algicidal bacterial influence on Karenia brevis blooms.</title>
        <authorList>
            <person name="Fei C."/>
            <person name="Mohamed A.R."/>
            <person name="Booker A."/>
            <person name="Arshad M."/>
            <person name="Klass S."/>
            <person name="Ahn S."/>
            <person name="Gilbert P.M."/>
            <person name="Heil C.A."/>
            <person name="Martinez J.M."/>
            <person name="Amin S.A."/>
        </authorList>
    </citation>
    <scope>NUCLEOTIDE SEQUENCE [LARGE SCALE GENOMIC DNA]</scope>
    <source>
        <strain evidence="2 3">CE15</strain>
    </source>
</reference>
<name>A0ABU8EY46_9GAMM</name>
<protein>
    <recommendedName>
        <fullName evidence="4">Orphan protein</fullName>
    </recommendedName>
</protein>